<sequence length="354" mass="39229">MNNGLDYLTSVSNSSKGLIIESQEDESGNEQSYHQVITTVTGQIASEEIGFCHSHEHLFLKKGPSSEIDSSLQIDDFDKTTQELNLFKAVGGTTVVDAQPIGSGRHSQWLMAASQQTGIQIVASTGFHKLMFYSENHWIRTADVDTLTELFIDELENGMYADGEDAWPVEKIVARAGIIKTAADFEGVGGQYYRLFKAASQAAVATGTPIMSHTELGYGALDQIKLFTDLGVAPSRLIICHLDRKMDTVDYMLHVASTGVYLELDTIGRFKYHSDDEEVELIIKLIEAGYENQILLGLDSTRKRLRSYGGELGLDYLVKSFLPRLEDSGVSKALIRKFIHENPAKAFSKRIFTT</sequence>
<keyword evidence="1" id="KW-0479">Metal-binding</keyword>
<reference evidence="4 5" key="1">
    <citation type="submission" date="2020-08" db="EMBL/GenBank/DDBJ databases">
        <title>Genomic Encyclopedia of Type Strains, Phase IV (KMG-IV): sequencing the most valuable type-strain genomes for metagenomic binning, comparative biology and taxonomic classification.</title>
        <authorList>
            <person name="Goeker M."/>
        </authorList>
    </citation>
    <scope>NUCLEOTIDE SEQUENCE [LARGE SCALE GENOMIC DNA]</scope>
    <source>
        <strain evidence="4 5">DSM 105481</strain>
    </source>
</reference>
<keyword evidence="5" id="KW-1185">Reference proteome</keyword>
<evidence type="ECO:0000313" key="4">
    <source>
        <dbReference type="EMBL" id="MBA9026471.1"/>
    </source>
</evidence>
<dbReference type="Proteomes" id="UP000626697">
    <property type="component" value="Unassembled WGS sequence"/>
</dbReference>
<gene>
    <name evidence="4" type="ORF">HNP81_001756</name>
</gene>
<evidence type="ECO:0000256" key="2">
    <source>
        <dbReference type="ARBA" id="ARBA00022801"/>
    </source>
</evidence>
<evidence type="ECO:0000256" key="3">
    <source>
        <dbReference type="PROSITE-ProRule" id="PRU00679"/>
    </source>
</evidence>
<dbReference type="PANTHER" id="PTHR10819:SF3">
    <property type="entry name" value="PHOSPHOTRIESTERASE-RELATED PROTEIN"/>
    <property type="match status" value="1"/>
</dbReference>
<organism evidence="4 5">
    <name type="scientific">Peribacillus huizhouensis</name>
    <dbReference type="NCBI Taxonomy" id="1501239"/>
    <lineage>
        <taxon>Bacteria</taxon>
        <taxon>Bacillati</taxon>
        <taxon>Bacillota</taxon>
        <taxon>Bacilli</taxon>
        <taxon>Bacillales</taxon>
        <taxon>Bacillaceae</taxon>
        <taxon>Peribacillus</taxon>
    </lineage>
</organism>
<comment type="caution">
    <text evidence="4">The sequence shown here is derived from an EMBL/GenBank/DDBJ whole genome shotgun (WGS) entry which is preliminary data.</text>
</comment>
<dbReference type="PIRSF" id="PIRSF016839">
    <property type="entry name" value="PhP"/>
    <property type="match status" value="1"/>
</dbReference>
<keyword evidence="2" id="KW-0378">Hydrolase</keyword>
<dbReference type="Pfam" id="PF02126">
    <property type="entry name" value="PTE"/>
    <property type="match status" value="1"/>
</dbReference>
<dbReference type="InterPro" id="IPR032466">
    <property type="entry name" value="Metal_Hydrolase"/>
</dbReference>
<dbReference type="PANTHER" id="PTHR10819">
    <property type="entry name" value="PHOSPHOTRIESTERASE-RELATED"/>
    <property type="match status" value="1"/>
</dbReference>
<feature type="modified residue" description="N6-carboxylysine" evidence="3">
    <location>
        <position position="180"/>
    </location>
</feature>
<protein>
    <submittedName>
        <fullName evidence="4">Phosphotriesterase-related protein</fullName>
    </submittedName>
</protein>
<dbReference type="RefSeq" id="WP_182502310.1">
    <property type="nucleotide sequence ID" value="NZ_JACJHX010000004.1"/>
</dbReference>
<dbReference type="Gene3D" id="3.20.20.140">
    <property type="entry name" value="Metal-dependent hydrolases"/>
    <property type="match status" value="1"/>
</dbReference>
<evidence type="ECO:0000313" key="5">
    <source>
        <dbReference type="Proteomes" id="UP000626697"/>
    </source>
</evidence>
<dbReference type="PROSITE" id="PS51347">
    <property type="entry name" value="PHOSPHOTRIESTERASE_2"/>
    <property type="match status" value="1"/>
</dbReference>
<name>A0ABR6CNE9_9BACI</name>
<comment type="similarity">
    <text evidence="3">Belongs to the metallo-dependent hydrolases superfamily. Phosphotriesterase family.</text>
</comment>
<proteinExistence type="inferred from homology"/>
<evidence type="ECO:0000256" key="1">
    <source>
        <dbReference type="ARBA" id="ARBA00022723"/>
    </source>
</evidence>
<accession>A0ABR6CNE9</accession>
<dbReference type="SUPFAM" id="SSF51556">
    <property type="entry name" value="Metallo-dependent hydrolases"/>
    <property type="match status" value="1"/>
</dbReference>
<dbReference type="InterPro" id="IPR001559">
    <property type="entry name" value="Phosphotriesterase"/>
</dbReference>
<dbReference type="EMBL" id="JACJHX010000004">
    <property type="protein sequence ID" value="MBA9026471.1"/>
    <property type="molecule type" value="Genomic_DNA"/>
</dbReference>